<keyword evidence="2" id="KW-0378">Hydrolase</keyword>
<dbReference type="GO" id="GO:0016817">
    <property type="term" value="F:hydrolase activity, acting on acid anhydrides"/>
    <property type="evidence" value="ECO:0007669"/>
    <property type="project" value="InterPro"/>
</dbReference>
<reference evidence="6" key="1">
    <citation type="journal article" date="2017" name="Science">
        <title>Giant viruses with an expanded complement of translation system components.</title>
        <authorList>
            <person name="Schulz F."/>
            <person name="Yutin N."/>
            <person name="Ivanova N.N."/>
            <person name="Ortega D.R."/>
            <person name="Lee T.K."/>
            <person name="Vierheilig J."/>
            <person name="Daims H."/>
            <person name="Horn M."/>
            <person name="Wagner M."/>
            <person name="Jensen G.J."/>
            <person name="Kyrpides N.C."/>
            <person name="Koonin E.V."/>
            <person name="Woyke T."/>
        </authorList>
    </citation>
    <scope>NUCLEOTIDE SEQUENCE</scope>
    <source>
        <strain evidence="6">HKV1</strain>
    </source>
</reference>
<dbReference type="Pfam" id="PF08706">
    <property type="entry name" value="D5_N"/>
    <property type="match status" value="1"/>
</dbReference>
<dbReference type="PANTHER" id="PTHR35372:SF2">
    <property type="entry name" value="SF3 HELICASE DOMAIN-CONTAINING PROTEIN"/>
    <property type="match status" value="1"/>
</dbReference>
<keyword evidence="4" id="KW-0175">Coiled coil</keyword>
<protein>
    <submittedName>
        <fullName evidence="6">DNA primase</fullName>
    </submittedName>
</protein>
<dbReference type="InterPro" id="IPR051620">
    <property type="entry name" value="ORF904-like_C"/>
</dbReference>
<dbReference type="GO" id="GO:0005524">
    <property type="term" value="F:ATP binding"/>
    <property type="evidence" value="ECO:0007669"/>
    <property type="project" value="UniProtKB-KW"/>
</dbReference>
<dbReference type="InterPro" id="IPR014818">
    <property type="entry name" value="Phage/plasmid_primase_P4_C"/>
</dbReference>
<dbReference type="InterPro" id="IPR014819">
    <property type="entry name" value="PriCT_2"/>
</dbReference>
<evidence type="ECO:0000256" key="2">
    <source>
        <dbReference type="ARBA" id="ARBA00022801"/>
    </source>
</evidence>
<feature type="domain" description="SF3 helicase" evidence="5">
    <location>
        <begin position="587"/>
        <end position="746"/>
    </location>
</feature>
<evidence type="ECO:0000256" key="1">
    <source>
        <dbReference type="ARBA" id="ARBA00022741"/>
    </source>
</evidence>
<proteinExistence type="predicted"/>
<dbReference type="Pfam" id="PF08707">
    <property type="entry name" value="PriCT_2"/>
    <property type="match status" value="1"/>
</dbReference>
<dbReference type="InterPro" id="IPR014015">
    <property type="entry name" value="Helicase_SF3_DNA-vir"/>
</dbReference>
<keyword evidence="3" id="KW-0067">ATP-binding</keyword>
<evidence type="ECO:0000256" key="4">
    <source>
        <dbReference type="SAM" id="Coils"/>
    </source>
</evidence>
<dbReference type="EMBL" id="KY684103">
    <property type="protein sequence ID" value="ARF10447.1"/>
    <property type="molecule type" value="Genomic_DNA"/>
</dbReference>
<evidence type="ECO:0000259" key="5">
    <source>
        <dbReference type="PROSITE" id="PS51206"/>
    </source>
</evidence>
<dbReference type="PANTHER" id="PTHR35372">
    <property type="entry name" value="ATP BINDING PROTEIN-RELATED"/>
    <property type="match status" value="1"/>
</dbReference>
<evidence type="ECO:0000256" key="3">
    <source>
        <dbReference type="ARBA" id="ARBA00022840"/>
    </source>
</evidence>
<keyword evidence="1" id="KW-0547">Nucleotide-binding</keyword>
<feature type="coiled-coil region" evidence="4">
    <location>
        <begin position="234"/>
        <end position="306"/>
    </location>
</feature>
<organism evidence="6">
    <name type="scientific">Hokovirus HKV1</name>
    <dbReference type="NCBI Taxonomy" id="1977638"/>
    <lineage>
        <taxon>Viruses</taxon>
        <taxon>Varidnaviria</taxon>
        <taxon>Bamfordvirae</taxon>
        <taxon>Nucleocytoviricota</taxon>
        <taxon>Megaviricetes</taxon>
        <taxon>Imitervirales</taxon>
        <taxon>Mimiviridae</taxon>
        <taxon>Klosneuvirinae</taxon>
        <taxon>Hokovirus</taxon>
    </lineage>
</organism>
<evidence type="ECO:0000313" key="6">
    <source>
        <dbReference type="EMBL" id="ARF10447.1"/>
    </source>
</evidence>
<dbReference type="PROSITE" id="PS51206">
    <property type="entry name" value="SF3_HELICASE_1"/>
    <property type="match status" value="1"/>
</dbReference>
<accession>A0A1V0SFF3</accession>
<sequence length="922" mass="110781">MYKIYNLDNYNKNKYFIDNNYEEYNLKTLEQKLTERKNYHCRISKKNNYIFFGDIDNFNKDFIFIQDLLIIFLKKYNIIIEQNDIKYTENIGKKGSFHYTIPKINCSCEKIKKICNMFYLEYQDLFYIDNIKCVDTTIYSDHWFRFPNQLKESKKNTEHIIKRGNIIDFIIDYIPNYSINIETYEKIDSEVINRNKNSKYKKAQHDTIKIINDNKDNKDNKVQKNINMKKNINIEKEKQKKVVMKNKIDIKKKEINIKKEEIDIKKKEIGVEKEEIVVTTDLNIKKEQKKINKKQENKKQENVKKNTQTPDKKFFKLIETTKHRNKFLLYKNFFDVCFKQIRFDTYEYWVKIGMGLKNTYGQDGFILFDYYSSKGSNYDGTEITKKKYHSFINNCENGITSATIYYYAKEDNINKYQEIMMHEEFIFEDISIAYKIKELRGNYFIIKNNLLYCYNGNYWENKITEIVKYISDDLYEYYKNLIIDLYWNSKDFTKYKNMTKKLLRIKDIMNIISAYKNINNDSDIQFDNKFNLVCFNNIVYDLLTYEFRNYKYDDYVTITTGYNWSEPSVEQLENIKKIFIDIMPIETERNLYLQLMSTILEGRCLEKFIILNNSGRNGKSMINDILLAAMGNFGIIANNAILYETNKTGTNPEKANLNFKRFIVFRELPANKKIENSIMKELTGGGKFSSRSHYEQATEKSLHCTIVVETNKKPEFSEEPNIADFDRIIDLLFRSYFTDDESILNDKKFIYKINKYYKTPEFQNSHRCAVMKILMDNHKIYSHNNFILQIPDNIKKRTENYLNNNCDILNWFKSTYVYVDSKKTVLSIKDIHQNFISSIYYENLSKTNKQKYSHYGKFKNYIINNVYLKKYYVLKTRKYNNIIVQHREKTIEELEVEDLDIKNVDDYIALEEQEIIEIDGDD</sequence>
<gene>
    <name evidence="6" type="ORF">Hokovirus_1_326</name>
</gene>
<name>A0A1V0SFF3_9VIRU</name>